<protein>
    <submittedName>
        <fullName evidence="3">Uncharacterized protein</fullName>
    </submittedName>
</protein>
<name>A0A9X0DD05_9CNID</name>
<keyword evidence="4" id="KW-1185">Reference proteome</keyword>
<evidence type="ECO:0000313" key="4">
    <source>
        <dbReference type="Proteomes" id="UP001163046"/>
    </source>
</evidence>
<feature type="compositionally biased region" description="Basic and acidic residues" evidence="1">
    <location>
        <begin position="64"/>
        <end position="75"/>
    </location>
</feature>
<evidence type="ECO:0000256" key="1">
    <source>
        <dbReference type="SAM" id="MobiDB-lite"/>
    </source>
</evidence>
<accession>A0A9X0DD05</accession>
<feature type="chain" id="PRO_5040897198" evidence="2">
    <location>
        <begin position="24"/>
        <end position="87"/>
    </location>
</feature>
<organism evidence="3 4">
    <name type="scientific">Desmophyllum pertusum</name>
    <dbReference type="NCBI Taxonomy" id="174260"/>
    <lineage>
        <taxon>Eukaryota</taxon>
        <taxon>Metazoa</taxon>
        <taxon>Cnidaria</taxon>
        <taxon>Anthozoa</taxon>
        <taxon>Hexacorallia</taxon>
        <taxon>Scleractinia</taxon>
        <taxon>Caryophylliina</taxon>
        <taxon>Caryophylliidae</taxon>
        <taxon>Desmophyllum</taxon>
    </lineage>
</organism>
<dbReference type="EMBL" id="MU825398">
    <property type="protein sequence ID" value="KAJ7393524.1"/>
    <property type="molecule type" value="Genomic_DNA"/>
</dbReference>
<evidence type="ECO:0000256" key="2">
    <source>
        <dbReference type="SAM" id="SignalP"/>
    </source>
</evidence>
<dbReference type="AlphaFoldDB" id="A0A9X0DD05"/>
<dbReference type="Proteomes" id="UP001163046">
    <property type="component" value="Unassembled WGS sequence"/>
</dbReference>
<evidence type="ECO:0000313" key="3">
    <source>
        <dbReference type="EMBL" id="KAJ7393524.1"/>
    </source>
</evidence>
<dbReference type="OrthoDB" id="10415451at2759"/>
<proteinExistence type="predicted"/>
<comment type="caution">
    <text evidence="3">The sequence shown here is derived from an EMBL/GenBank/DDBJ whole genome shotgun (WGS) entry which is preliminary data.</text>
</comment>
<feature type="signal peptide" evidence="2">
    <location>
        <begin position="1"/>
        <end position="23"/>
    </location>
</feature>
<sequence>MDSRIVLALFYVFILAVPYYVTAQGYNCPFDYRCGKRQVNDEVTPPRGRLANRVRLLRNFHASSDEGRSMKEERGLGNIADTEGSWE</sequence>
<reference evidence="3" key="1">
    <citation type="submission" date="2023-01" db="EMBL/GenBank/DDBJ databases">
        <title>Genome assembly of the deep-sea coral Lophelia pertusa.</title>
        <authorList>
            <person name="Herrera S."/>
            <person name="Cordes E."/>
        </authorList>
    </citation>
    <scope>NUCLEOTIDE SEQUENCE</scope>
    <source>
        <strain evidence="3">USNM1676648</strain>
        <tissue evidence="3">Polyp</tissue>
    </source>
</reference>
<gene>
    <name evidence="3" type="ORF">OS493_006508</name>
</gene>
<feature type="region of interest" description="Disordered" evidence="1">
    <location>
        <begin position="64"/>
        <end position="87"/>
    </location>
</feature>
<keyword evidence="2" id="KW-0732">Signal</keyword>